<feature type="compositionally biased region" description="Polar residues" evidence="1">
    <location>
        <begin position="309"/>
        <end position="325"/>
    </location>
</feature>
<protein>
    <recommendedName>
        <fullName evidence="4">Protein BNI4</fullName>
    </recommendedName>
</protein>
<proteinExistence type="predicted"/>
<evidence type="ECO:0008006" key="4">
    <source>
        <dbReference type="Google" id="ProtNLM"/>
    </source>
</evidence>
<dbReference type="EMBL" id="MCBS01023656">
    <property type="protein sequence ID" value="RKF75004.1"/>
    <property type="molecule type" value="Genomic_DNA"/>
</dbReference>
<feature type="compositionally biased region" description="Polar residues" evidence="1">
    <location>
        <begin position="355"/>
        <end position="382"/>
    </location>
</feature>
<feature type="region of interest" description="Disordered" evidence="1">
    <location>
        <begin position="155"/>
        <end position="208"/>
    </location>
</feature>
<feature type="region of interest" description="Disordered" evidence="1">
    <location>
        <begin position="32"/>
        <end position="52"/>
    </location>
</feature>
<dbReference type="GO" id="GO:0030036">
    <property type="term" value="P:actin cytoskeleton organization"/>
    <property type="evidence" value="ECO:0007669"/>
    <property type="project" value="TreeGrafter"/>
</dbReference>
<feature type="compositionally biased region" description="Polar residues" evidence="1">
    <location>
        <begin position="408"/>
        <end position="433"/>
    </location>
</feature>
<reference evidence="2 3" key="1">
    <citation type="journal article" date="2018" name="BMC Genomics">
        <title>Comparative genome analyses reveal sequence features reflecting distinct modes of host-adaptation between dicot and monocot powdery mildew.</title>
        <authorList>
            <person name="Wu Y."/>
            <person name="Ma X."/>
            <person name="Pan Z."/>
            <person name="Kale S.D."/>
            <person name="Song Y."/>
            <person name="King H."/>
            <person name="Zhang Q."/>
            <person name="Presley C."/>
            <person name="Deng X."/>
            <person name="Wei C.I."/>
            <person name="Xiao S."/>
        </authorList>
    </citation>
    <scope>NUCLEOTIDE SEQUENCE [LARGE SCALE GENOMIC DNA]</scope>
    <source>
        <strain evidence="2">UMSG1</strain>
    </source>
</reference>
<feature type="region of interest" description="Disordered" evidence="1">
    <location>
        <begin position="293"/>
        <end position="442"/>
    </location>
</feature>
<dbReference type="AlphaFoldDB" id="A0A420IKD1"/>
<dbReference type="Proteomes" id="UP000285326">
    <property type="component" value="Unassembled WGS sequence"/>
</dbReference>
<feature type="compositionally biased region" description="Low complexity" evidence="1">
    <location>
        <begin position="187"/>
        <end position="201"/>
    </location>
</feature>
<dbReference type="PANTHER" id="PTHR12751">
    <property type="entry name" value="PHOSPHATASE AND ACTIN REGULATOR PHACTR"/>
    <property type="match status" value="1"/>
</dbReference>
<evidence type="ECO:0000256" key="1">
    <source>
        <dbReference type="SAM" id="MobiDB-lite"/>
    </source>
</evidence>
<sequence length="805" mass="87892">MAALLQSYPQPSGTMSMLQTQSPSAAEILPKGTQTQIGHHSNNNKSGLQRNSFHGIGNGIPLSNYRGQSLVASIAPYAFTSTPELNVPGQNSTLRSDFETSHTNTTPRLNGIDGLARISTATSVTSLPASEKLNTTTKTGFVNDSTASRLNKSASAVHSANQIHTNLPSSNQQAMKSSPGRYRRTPSQSNELNLLGSSESQPNKEKLEPQSICNFKEFSLQMPQVSDFMYDNQPRTKQYRSENYKLQKHRYGSLQKNSINISTKGSLPPLNPTQPDLYQLKTSNNHVEQIQMFSSFGNSGPPHRRDSSVESARSPYSSKSKNKVTWQEGDAQGPKSKTQSESNVMKPLNEKMKTNAESTVSIDIPTRVSSSDAVKRSFNPSPLSKPVEINSDSVAPTESTRSEPGDLSENTSNPASDSVATDGSNLQNTTQHSALKKKDGKKIKNSRLRRAFSFGSAAELHNMSVDSRAGKDTVSDVSVRKEKYQDDLDAEHTRIAQQQEAGGIGSGIYTGQGNVFSGSMDNLSISSTASSASIMIRKMGKGMKKSTRSIVGLFRPKNITGISSSDTGTPLASETHVSIVNVEAELGKSLNTTSNLPVECSKSFPISTAKTSLVADINTPGSERLGLAKVINNSNMKGLLGEKERAEALSAVKKGILKRTENSFLVASALNSNKNAFQIPLTTMGIDKTSSTALSSINDDQQRHQRARSATFSKEDFFTTSLRFNRSLKNNHETRLSSSAKRNTTFSPRIQFHDTWPSGEYDRRGEIATCNRLTPMLAQQIKEELNTFKMEMEVHEKSKIYTHFF</sequence>
<feature type="region of interest" description="Disordered" evidence="1">
    <location>
        <begin position="259"/>
        <end position="278"/>
    </location>
</feature>
<feature type="compositionally biased region" description="Polar residues" evidence="1">
    <location>
        <begin position="390"/>
        <end position="399"/>
    </location>
</feature>
<dbReference type="PANTHER" id="PTHR12751:SF18">
    <property type="entry name" value="PHOSPHATASE AND ACTIN REGULATOR 1"/>
    <property type="match status" value="1"/>
</dbReference>
<gene>
    <name evidence="2" type="ORF">GcM1_236048</name>
</gene>
<name>A0A420IKD1_9PEZI</name>
<feature type="compositionally biased region" description="Polar residues" evidence="1">
    <location>
        <begin position="155"/>
        <end position="176"/>
    </location>
</feature>
<accession>A0A420IKD1</accession>
<evidence type="ECO:0000313" key="3">
    <source>
        <dbReference type="Proteomes" id="UP000285326"/>
    </source>
</evidence>
<evidence type="ECO:0000313" key="2">
    <source>
        <dbReference type="EMBL" id="RKF75004.1"/>
    </source>
</evidence>
<dbReference type="GO" id="GO:0003779">
    <property type="term" value="F:actin binding"/>
    <property type="evidence" value="ECO:0007669"/>
    <property type="project" value="TreeGrafter"/>
</dbReference>
<organism evidence="2 3">
    <name type="scientific">Golovinomyces cichoracearum</name>
    <dbReference type="NCBI Taxonomy" id="62708"/>
    <lineage>
        <taxon>Eukaryota</taxon>
        <taxon>Fungi</taxon>
        <taxon>Dikarya</taxon>
        <taxon>Ascomycota</taxon>
        <taxon>Pezizomycotina</taxon>
        <taxon>Leotiomycetes</taxon>
        <taxon>Erysiphales</taxon>
        <taxon>Erysiphaceae</taxon>
        <taxon>Golovinomyces</taxon>
    </lineage>
</organism>
<comment type="caution">
    <text evidence="2">The sequence shown here is derived from an EMBL/GenBank/DDBJ whole genome shotgun (WGS) entry which is preliminary data.</text>
</comment>